<gene>
    <name evidence="3 6" type="primary">pqqC</name>
    <name evidence="6" type="ORF">NFI88_13095</name>
</gene>
<comment type="caution">
    <text evidence="6">The sequence shown here is derived from an EMBL/GenBank/DDBJ whole genome shotgun (WGS) entry which is preliminary data.</text>
</comment>
<comment type="catalytic activity">
    <reaction evidence="3">
        <text>6-(2-amino-2-carboxyethyl)-7,8-dioxo-1,2,3,4,7,8-hexahydroquinoline-2,4-dicarboxylate + 3 O2 = pyrroloquinoline quinone + 2 H2O2 + 2 H2O + H(+)</text>
        <dbReference type="Rhea" id="RHEA:10692"/>
        <dbReference type="ChEBI" id="CHEBI:15377"/>
        <dbReference type="ChEBI" id="CHEBI:15378"/>
        <dbReference type="ChEBI" id="CHEBI:15379"/>
        <dbReference type="ChEBI" id="CHEBI:16240"/>
        <dbReference type="ChEBI" id="CHEBI:58442"/>
        <dbReference type="ChEBI" id="CHEBI:58778"/>
        <dbReference type="EC" id="1.3.3.11"/>
    </reaction>
</comment>
<comment type="pathway">
    <text evidence="3">Cofactor biosynthesis; pyrroloquinoline quinone biosynthesis.</text>
</comment>
<dbReference type="PANTHER" id="PTHR40279:SF3">
    <property type="entry name" value="4-AMINOBENZOATE SYNTHASE"/>
    <property type="match status" value="1"/>
</dbReference>
<reference evidence="6 7" key="1">
    <citation type="submission" date="2022-06" db="EMBL/GenBank/DDBJ databases">
        <title>Rhizosaccharibacter gen. nov. sp. nov. KSS12, endophytic bacteria isolated from sugarcane.</title>
        <authorList>
            <person name="Pitiwittayakul N."/>
        </authorList>
    </citation>
    <scope>NUCLEOTIDE SEQUENCE [LARGE SCALE GENOMIC DNA]</scope>
    <source>
        <strain evidence="6 7">KSS12</strain>
    </source>
</reference>
<keyword evidence="1 3" id="KW-0884">PQQ biosynthesis</keyword>
<evidence type="ECO:0000256" key="4">
    <source>
        <dbReference type="SAM" id="MobiDB-lite"/>
    </source>
</evidence>
<dbReference type="Proteomes" id="UP001524547">
    <property type="component" value="Unassembled WGS sequence"/>
</dbReference>
<comment type="similarity">
    <text evidence="3">Belongs to the PqqC family.</text>
</comment>
<evidence type="ECO:0000256" key="1">
    <source>
        <dbReference type="ARBA" id="ARBA00022905"/>
    </source>
</evidence>
<accession>A0ABT1VZJ5</accession>
<evidence type="ECO:0000313" key="6">
    <source>
        <dbReference type="EMBL" id="MCQ8241771.1"/>
    </source>
</evidence>
<organism evidence="6 7">
    <name type="scientific">Rhizosaccharibacter radicis</name>
    <dbReference type="NCBI Taxonomy" id="2782605"/>
    <lineage>
        <taxon>Bacteria</taxon>
        <taxon>Pseudomonadati</taxon>
        <taxon>Pseudomonadota</taxon>
        <taxon>Alphaproteobacteria</taxon>
        <taxon>Acetobacterales</taxon>
        <taxon>Acetobacteraceae</taxon>
        <taxon>Rhizosaccharibacter</taxon>
    </lineage>
</organism>
<dbReference type="SUPFAM" id="SSF48613">
    <property type="entry name" value="Heme oxygenase-like"/>
    <property type="match status" value="1"/>
</dbReference>
<dbReference type="InterPro" id="IPR011845">
    <property type="entry name" value="PqqC"/>
</dbReference>
<name>A0ABT1VZJ5_9PROT</name>
<dbReference type="GO" id="GO:0033732">
    <property type="term" value="F:pyrroloquinoline-quinone synthase activity"/>
    <property type="evidence" value="ECO:0007669"/>
    <property type="project" value="UniProtKB-EC"/>
</dbReference>
<evidence type="ECO:0000256" key="3">
    <source>
        <dbReference type="HAMAP-Rule" id="MF_00654"/>
    </source>
</evidence>
<comment type="function">
    <text evidence="3">Ring cyclization and eight-electron oxidation of 3a-(2-amino-2-carboxyethyl)-4,5-dioxo-4,5,6,7,8,9-hexahydroquinoline-7,9-dicarboxylic-acid to PQQ.</text>
</comment>
<dbReference type="Gene3D" id="1.20.910.10">
    <property type="entry name" value="Heme oxygenase-like"/>
    <property type="match status" value="1"/>
</dbReference>
<dbReference type="Pfam" id="PF03070">
    <property type="entry name" value="TENA_THI-4"/>
    <property type="match status" value="1"/>
</dbReference>
<dbReference type="EC" id="1.3.3.11" evidence="3"/>
<dbReference type="InterPro" id="IPR039068">
    <property type="entry name" value="PqqC-like"/>
</dbReference>
<dbReference type="HAMAP" id="MF_00654">
    <property type="entry name" value="PQQ_syn_PqqC"/>
    <property type="match status" value="1"/>
</dbReference>
<dbReference type="PANTHER" id="PTHR40279">
    <property type="entry name" value="PQQC-LIKE PROTEIN"/>
    <property type="match status" value="1"/>
</dbReference>
<keyword evidence="7" id="KW-1185">Reference proteome</keyword>
<dbReference type="InterPro" id="IPR004305">
    <property type="entry name" value="Thiaminase-2/PQQC"/>
</dbReference>
<dbReference type="RefSeq" id="WP_422920527.1">
    <property type="nucleotide sequence ID" value="NZ_JAMZEJ010000008.1"/>
</dbReference>
<feature type="domain" description="Thiaminase-2/PQQC" evidence="5">
    <location>
        <begin position="13"/>
        <end position="227"/>
    </location>
</feature>
<dbReference type="NCBIfam" id="TIGR02111">
    <property type="entry name" value="PQQ_syn_pqqC"/>
    <property type="match status" value="1"/>
</dbReference>
<dbReference type="InterPro" id="IPR016084">
    <property type="entry name" value="Haem_Oase-like_multi-hlx"/>
</dbReference>
<evidence type="ECO:0000259" key="5">
    <source>
        <dbReference type="Pfam" id="PF03070"/>
    </source>
</evidence>
<keyword evidence="2 3" id="KW-0560">Oxidoreductase</keyword>
<protein>
    <recommendedName>
        <fullName evidence="3">Pyrroloquinoline-quinone synthase</fullName>
        <ecNumber evidence="3">1.3.3.11</ecNumber>
    </recommendedName>
    <alternativeName>
        <fullName evidence="3">Coenzyme PQQ synthesis protein C</fullName>
    </alternativeName>
    <alternativeName>
        <fullName evidence="3">Pyrroloquinoline quinone biosynthesis protein C</fullName>
    </alternativeName>
</protein>
<evidence type="ECO:0000313" key="7">
    <source>
        <dbReference type="Proteomes" id="UP001524547"/>
    </source>
</evidence>
<proteinExistence type="inferred from homology"/>
<sequence>MTATILSPDGLEDALRRIGAERYHDRHPFHHALHEGRLDRDQVRAWALNRYYYQSRIPAKDSTLLARLPTVALRREWRSRIEDHDGADDGSADGTGGIARWLKLCDGLGLARDYVVSGRGILPATRFAVDAYVRFVGEKPLLEAIASSLTEMFAPAIIGQRMEGMLRHYPFVSEDTLAYFRPRLRQAPRDVAFALGFVRDHARTAEQQEAVQDALRFKCDVLWAQLDALHHAYVAPGHVPPGAFRPGADGSLAVTPHAPGPGAVEPVGSA</sequence>
<evidence type="ECO:0000256" key="2">
    <source>
        <dbReference type="ARBA" id="ARBA00023002"/>
    </source>
</evidence>
<feature type="region of interest" description="Disordered" evidence="4">
    <location>
        <begin position="248"/>
        <end position="270"/>
    </location>
</feature>
<dbReference type="EMBL" id="JAMZEJ010000008">
    <property type="protein sequence ID" value="MCQ8241771.1"/>
    <property type="molecule type" value="Genomic_DNA"/>
</dbReference>